<keyword evidence="6" id="KW-1185">Reference proteome</keyword>
<dbReference type="GeneID" id="94365151"/>
<dbReference type="Pfam" id="PF01408">
    <property type="entry name" value="GFO_IDH_MocA"/>
    <property type="match status" value="1"/>
</dbReference>
<gene>
    <name evidence="5" type="ORF">C4N9_09635</name>
</gene>
<reference evidence="5 6" key="1">
    <citation type="submission" date="2018-05" db="EMBL/GenBank/DDBJ databases">
        <title>Pararhodobacter marina sp. nov., isolated from deep-sea water of the Indian Ocean.</title>
        <authorList>
            <person name="Lai Q.Sr."/>
            <person name="Liu X."/>
            <person name="Shao Z."/>
        </authorList>
    </citation>
    <scope>NUCLEOTIDE SEQUENCE [LARGE SCALE GENOMIC DNA]</scope>
    <source>
        <strain evidence="5 6">CIC4N-9</strain>
    </source>
</reference>
<dbReference type="RefSeq" id="WP_109533115.1">
    <property type="nucleotide sequence ID" value="NZ_QEYD01000005.1"/>
</dbReference>
<protein>
    <submittedName>
        <fullName evidence="5">Oxidoreductase</fullName>
    </submittedName>
</protein>
<evidence type="ECO:0000313" key="5">
    <source>
        <dbReference type="EMBL" id="PWE29066.1"/>
    </source>
</evidence>
<evidence type="ECO:0000259" key="4">
    <source>
        <dbReference type="Pfam" id="PF22725"/>
    </source>
</evidence>
<feature type="domain" description="GFO/IDH/MocA-like oxidoreductase" evidence="4">
    <location>
        <begin position="130"/>
        <end position="243"/>
    </location>
</feature>
<evidence type="ECO:0000256" key="2">
    <source>
        <dbReference type="ARBA" id="ARBA00023002"/>
    </source>
</evidence>
<dbReference type="SUPFAM" id="SSF55347">
    <property type="entry name" value="Glyceraldehyde-3-phosphate dehydrogenase-like, C-terminal domain"/>
    <property type="match status" value="1"/>
</dbReference>
<dbReference type="PANTHER" id="PTHR22604:SF105">
    <property type="entry name" value="TRANS-1,2-DIHYDROBENZENE-1,2-DIOL DEHYDROGENASE"/>
    <property type="match status" value="1"/>
</dbReference>
<dbReference type="GO" id="GO:0016491">
    <property type="term" value="F:oxidoreductase activity"/>
    <property type="evidence" value="ECO:0007669"/>
    <property type="project" value="UniProtKB-KW"/>
</dbReference>
<dbReference type="Gene3D" id="3.40.50.720">
    <property type="entry name" value="NAD(P)-binding Rossmann-like Domain"/>
    <property type="match status" value="1"/>
</dbReference>
<dbReference type="InterPro" id="IPR000683">
    <property type="entry name" value="Gfo/Idh/MocA-like_OxRdtase_N"/>
</dbReference>
<organism evidence="5 6">
    <name type="scientific">Pararhodobacter marinus</name>
    <dbReference type="NCBI Taxonomy" id="2184063"/>
    <lineage>
        <taxon>Bacteria</taxon>
        <taxon>Pseudomonadati</taxon>
        <taxon>Pseudomonadota</taxon>
        <taxon>Alphaproteobacteria</taxon>
        <taxon>Rhodobacterales</taxon>
        <taxon>Paracoccaceae</taxon>
        <taxon>Pararhodobacter</taxon>
    </lineage>
</organism>
<evidence type="ECO:0000259" key="3">
    <source>
        <dbReference type="Pfam" id="PF01408"/>
    </source>
</evidence>
<sequence>MRWGILGAAKIARTALMPALNAARGAEFAALATSTPRKAQAFTGVTPHLRVHDSYETLLADPDIDAVYIPLPNHLHVDWSLRALAAGKHVLCEKPVALEAPEIDRLIAARDASGLLCAETFMVCHHPQWHRVRQLLADGAIGVLRQVEAAFSFHNDDPANIRNRPETGGGALYDIGVYPCIATRFATGREPGEIRAALEVENGVDTTARVWADFGDFSLSFYCSTRMAPHQRIAFHGTEGVIELRAPFNAGVAAAAEVVVRRGYDETRIERFEPVDQYRLMVEAFERSALDGVPFDCPLEVSRGNAAMIDAIRAAGGL</sequence>
<feature type="domain" description="Gfo/Idh/MocA-like oxidoreductase N-terminal" evidence="3">
    <location>
        <begin position="1"/>
        <end position="117"/>
    </location>
</feature>
<dbReference type="AlphaFoldDB" id="A0A2U2CAZ7"/>
<dbReference type="InterPro" id="IPR036291">
    <property type="entry name" value="NAD(P)-bd_dom_sf"/>
</dbReference>
<name>A0A2U2CAZ7_9RHOB</name>
<comment type="similarity">
    <text evidence="1">Belongs to the Gfo/Idh/MocA family.</text>
</comment>
<dbReference type="SUPFAM" id="SSF51735">
    <property type="entry name" value="NAD(P)-binding Rossmann-fold domains"/>
    <property type="match status" value="1"/>
</dbReference>
<dbReference type="GO" id="GO:0000166">
    <property type="term" value="F:nucleotide binding"/>
    <property type="evidence" value="ECO:0007669"/>
    <property type="project" value="InterPro"/>
</dbReference>
<dbReference type="Gene3D" id="3.30.360.10">
    <property type="entry name" value="Dihydrodipicolinate Reductase, domain 2"/>
    <property type="match status" value="1"/>
</dbReference>
<evidence type="ECO:0000313" key="6">
    <source>
        <dbReference type="Proteomes" id="UP000244940"/>
    </source>
</evidence>
<dbReference type="Pfam" id="PF22725">
    <property type="entry name" value="GFO_IDH_MocA_C3"/>
    <property type="match status" value="1"/>
</dbReference>
<dbReference type="InterPro" id="IPR055170">
    <property type="entry name" value="GFO_IDH_MocA-like_dom"/>
</dbReference>
<dbReference type="InterPro" id="IPR050984">
    <property type="entry name" value="Gfo/Idh/MocA_domain"/>
</dbReference>
<dbReference type="OrthoDB" id="9815825at2"/>
<comment type="caution">
    <text evidence="5">The sequence shown here is derived from an EMBL/GenBank/DDBJ whole genome shotgun (WGS) entry which is preliminary data.</text>
</comment>
<proteinExistence type="inferred from homology"/>
<evidence type="ECO:0000256" key="1">
    <source>
        <dbReference type="ARBA" id="ARBA00010928"/>
    </source>
</evidence>
<accession>A0A2U2CAZ7</accession>
<dbReference type="PANTHER" id="PTHR22604">
    <property type="entry name" value="OXIDOREDUCTASES"/>
    <property type="match status" value="1"/>
</dbReference>
<dbReference type="EMBL" id="QEYD01000005">
    <property type="protein sequence ID" value="PWE29066.1"/>
    <property type="molecule type" value="Genomic_DNA"/>
</dbReference>
<dbReference type="Proteomes" id="UP000244940">
    <property type="component" value="Unassembled WGS sequence"/>
</dbReference>
<keyword evidence="2" id="KW-0560">Oxidoreductase</keyword>